<evidence type="ECO:0008006" key="3">
    <source>
        <dbReference type="Google" id="ProtNLM"/>
    </source>
</evidence>
<dbReference type="InParanoid" id="A0A3Q7HBZ4"/>
<accession>A0A3Q7HBZ4</accession>
<dbReference type="EnsemblPlants" id="Solyc05g024350.1.1">
    <property type="protein sequence ID" value="Solyc05g024350.1.1.1"/>
    <property type="gene ID" value="Solyc05g024350.1"/>
</dbReference>
<dbReference type="InterPro" id="IPR027417">
    <property type="entry name" value="P-loop_NTPase"/>
</dbReference>
<dbReference type="Gene3D" id="3.40.50.300">
    <property type="entry name" value="P-loop containing nucleotide triphosphate hydrolases"/>
    <property type="match status" value="1"/>
</dbReference>
<evidence type="ECO:0000313" key="1">
    <source>
        <dbReference type="EnsemblPlants" id="Solyc05g024350.1.1.1"/>
    </source>
</evidence>
<evidence type="ECO:0000313" key="2">
    <source>
        <dbReference type="Proteomes" id="UP000004994"/>
    </source>
</evidence>
<organism evidence="1">
    <name type="scientific">Solanum lycopersicum</name>
    <name type="common">Tomato</name>
    <name type="synonym">Lycopersicon esculentum</name>
    <dbReference type="NCBI Taxonomy" id="4081"/>
    <lineage>
        <taxon>Eukaryota</taxon>
        <taxon>Viridiplantae</taxon>
        <taxon>Streptophyta</taxon>
        <taxon>Embryophyta</taxon>
        <taxon>Tracheophyta</taxon>
        <taxon>Spermatophyta</taxon>
        <taxon>Magnoliopsida</taxon>
        <taxon>eudicotyledons</taxon>
        <taxon>Gunneridae</taxon>
        <taxon>Pentapetalae</taxon>
        <taxon>asterids</taxon>
        <taxon>lamiids</taxon>
        <taxon>Solanales</taxon>
        <taxon>Solanaceae</taxon>
        <taxon>Solanoideae</taxon>
        <taxon>Solaneae</taxon>
        <taxon>Solanum</taxon>
        <taxon>Solanum subgen. Lycopersicon</taxon>
    </lineage>
</organism>
<reference evidence="1" key="1">
    <citation type="journal article" date="2012" name="Nature">
        <title>The tomato genome sequence provides insights into fleshy fruit evolution.</title>
        <authorList>
            <consortium name="Tomato Genome Consortium"/>
        </authorList>
    </citation>
    <scope>NUCLEOTIDE SEQUENCE [LARGE SCALE GENOMIC DNA]</scope>
    <source>
        <strain evidence="1">cv. Heinz 1706</strain>
    </source>
</reference>
<sequence>MLSPQFDGAFLLDIKENKEMYSLQNIILSELLREKERLHFKKVLVVLDDINHEDHLNNLAGDRDWFRKGSRIVATT</sequence>
<dbReference type="InterPro" id="IPR044974">
    <property type="entry name" value="Disease_R_plants"/>
</dbReference>
<dbReference type="SMR" id="A0A3Q7HBZ4"/>
<dbReference type="SUPFAM" id="SSF52540">
    <property type="entry name" value="P-loop containing nucleoside triphosphate hydrolases"/>
    <property type="match status" value="1"/>
</dbReference>
<dbReference type="Proteomes" id="UP000004994">
    <property type="component" value="Chromosome 5"/>
</dbReference>
<dbReference type="GO" id="GO:0006952">
    <property type="term" value="P:defense response"/>
    <property type="evidence" value="ECO:0007669"/>
    <property type="project" value="InterPro"/>
</dbReference>
<dbReference type="PANTHER" id="PTHR11017">
    <property type="entry name" value="LEUCINE-RICH REPEAT-CONTAINING PROTEIN"/>
    <property type="match status" value="1"/>
</dbReference>
<dbReference type="Gramene" id="Solyc05g024350.1.1">
    <property type="protein sequence ID" value="Solyc05g024350.1.1.1"/>
    <property type="gene ID" value="Solyc05g024350.1"/>
</dbReference>
<name>A0A3Q7HBZ4_SOLLC</name>
<proteinExistence type="predicted"/>
<protein>
    <recommendedName>
        <fullName evidence="3">NB-ARC domain-containing protein</fullName>
    </recommendedName>
</protein>
<dbReference type="GO" id="GO:0005524">
    <property type="term" value="F:ATP binding"/>
    <property type="evidence" value="ECO:0007669"/>
    <property type="project" value="UniProtKB-KW"/>
</dbReference>
<dbReference type="PANTHER" id="PTHR11017:SF545">
    <property type="entry name" value="TIR DOMAIN-CONTAINING PROTEIN"/>
    <property type="match status" value="1"/>
</dbReference>
<reference evidence="1" key="2">
    <citation type="submission" date="2019-01" db="UniProtKB">
        <authorList>
            <consortium name="EnsemblPlants"/>
        </authorList>
    </citation>
    <scope>IDENTIFICATION</scope>
    <source>
        <strain evidence="1">cv. Heinz 1706</strain>
    </source>
</reference>
<keyword evidence="2" id="KW-1185">Reference proteome</keyword>
<dbReference type="AlphaFoldDB" id="A0A3Q7HBZ4"/>
<dbReference type="PaxDb" id="4081-Solyc05g024350.1.1"/>